<dbReference type="SUPFAM" id="SSF55174">
    <property type="entry name" value="Alpha-L RNA-binding motif"/>
    <property type="match status" value="1"/>
</dbReference>
<name>A0ABT0EAB8_9GAMM</name>
<dbReference type="PROSITE" id="PS50889">
    <property type="entry name" value="S4"/>
    <property type="match status" value="1"/>
</dbReference>
<dbReference type="CDD" id="cd00165">
    <property type="entry name" value="S4"/>
    <property type="match status" value="1"/>
</dbReference>
<organism evidence="9 10">
    <name type="scientific">Alcanivorax quisquiliarum</name>
    <dbReference type="NCBI Taxonomy" id="2933565"/>
    <lineage>
        <taxon>Bacteria</taxon>
        <taxon>Pseudomonadati</taxon>
        <taxon>Pseudomonadota</taxon>
        <taxon>Gammaproteobacteria</taxon>
        <taxon>Oceanospirillales</taxon>
        <taxon>Alcanivoracaceae</taxon>
        <taxon>Alcanivorax</taxon>
    </lineage>
</organism>
<reference evidence="9" key="1">
    <citation type="submission" date="2022-04" db="EMBL/GenBank/DDBJ databases">
        <title>Alcanivorax sp. CY1518 draft genome sequence.</title>
        <authorList>
            <person name="Zhao G."/>
            <person name="An M."/>
        </authorList>
    </citation>
    <scope>NUCLEOTIDE SEQUENCE</scope>
    <source>
        <strain evidence="9">CY1518</strain>
    </source>
</reference>
<keyword evidence="3 7" id="KW-0413">Isomerase</keyword>
<keyword evidence="2 6" id="KW-0694">RNA-binding</keyword>
<evidence type="ECO:0000256" key="2">
    <source>
        <dbReference type="ARBA" id="ARBA00022884"/>
    </source>
</evidence>
<evidence type="ECO:0000256" key="5">
    <source>
        <dbReference type="ARBA" id="ARBA00037590"/>
    </source>
</evidence>
<dbReference type="InterPro" id="IPR036986">
    <property type="entry name" value="S4_RNA-bd_sf"/>
</dbReference>
<dbReference type="PROSITE" id="PS01149">
    <property type="entry name" value="PSI_RSU"/>
    <property type="match status" value="1"/>
</dbReference>
<evidence type="ECO:0000256" key="3">
    <source>
        <dbReference type="ARBA" id="ARBA00023235"/>
    </source>
</evidence>
<dbReference type="Pfam" id="PF01479">
    <property type="entry name" value="S4"/>
    <property type="match status" value="1"/>
</dbReference>
<accession>A0ABT0EAB8</accession>
<dbReference type="InterPro" id="IPR000748">
    <property type="entry name" value="PsdUridine_synth_RsuA/RluB/E/F"/>
</dbReference>
<dbReference type="Gene3D" id="3.30.70.580">
    <property type="entry name" value="Pseudouridine synthase I, catalytic domain, N-terminal subdomain"/>
    <property type="match status" value="1"/>
</dbReference>
<evidence type="ECO:0000313" key="9">
    <source>
        <dbReference type="EMBL" id="MCK0538682.1"/>
    </source>
</evidence>
<evidence type="ECO:0000256" key="4">
    <source>
        <dbReference type="ARBA" id="ARBA00036749"/>
    </source>
</evidence>
<dbReference type="PANTHER" id="PTHR47683:SF4">
    <property type="entry name" value="PSEUDOURIDINE SYNTHASE"/>
    <property type="match status" value="1"/>
</dbReference>
<evidence type="ECO:0000313" key="10">
    <source>
        <dbReference type="Proteomes" id="UP001165524"/>
    </source>
</evidence>
<feature type="domain" description="RNA-binding S4" evidence="8">
    <location>
        <begin position="1"/>
        <end position="58"/>
    </location>
</feature>
<dbReference type="CDD" id="cd02553">
    <property type="entry name" value="PseudoU_synth_RsuA"/>
    <property type="match status" value="1"/>
</dbReference>
<comment type="similarity">
    <text evidence="1 7">Belongs to the pseudouridine synthase RsuA family.</text>
</comment>
<dbReference type="SMART" id="SM00363">
    <property type="entry name" value="S4"/>
    <property type="match status" value="1"/>
</dbReference>
<dbReference type="InterPro" id="IPR020103">
    <property type="entry name" value="PsdUridine_synth_cat_dom_sf"/>
</dbReference>
<comment type="catalytic activity">
    <reaction evidence="4">
        <text>uridine(516) in 16S rRNA = pseudouridine(516) in 16S rRNA</text>
        <dbReference type="Rhea" id="RHEA:38867"/>
        <dbReference type="Rhea" id="RHEA-COMP:10089"/>
        <dbReference type="Rhea" id="RHEA-COMP:10090"/>
        <dbReference type="ChEBI" id="CHEBI:65314"/>
        <dbReference type="ChEBI" id="CHEBI:65315"/>
        <dbReference type="EC" id="5.4.99.19"/>
    </reaction>
</comment>
<comment type="caution">
    <text evidence="9">The sequence shown here is derived from an EMBL/GenBank/DDBJ whole genome shotgun (WGS) entry which is preliminary data.</text>
</comment>
<dbReference type="InterPro" id="IPR020094">
    <property type="entry name" value="TruA/RsuA/RluB/E/F_N"/>
</dbReference>
<dbReference type="RefSeq" id="WP_246953533.1">
    <property type="nucleotide sequence ID" value="NZ_JALKII010000011.1"/>
</dbReference>
<dbReference type="PANTHER" id="PTHR47683">
    <property type="entry name" value="PSEUDOURIDINE SYNTHASE FAMILY PROTEIN-RELATED"/>
    <property type="match status" value="1"/>
</dbReference>
<proteinExistence type="inferred from homology"/>
<dbReference type="Gene3D" id="3.30.70.1560">
    <property type="entry name" value="Alpha-L RNA-binding motif"/>
    <property type="match status" value="1"/>
</dbReference>
<evidence type="ECO:0000256" key="6">
    <source>
        <dbReference type="PROSITE-ProRule" id="PRU00182"/>
    </source>
</evidence>
<dbReference type="EMBL" id="JALKII010000011">
    <property type="protein sequence ID" value="MCK0538682.1"/>
    <property type="molecule type" value="Genomic_DNA"/>
</dbReference>
<dbReference type="InterPro" id="IPR042092">
    <property type="entry name" value="PsdUridine_s_RsuA/RluB/E/F_cat"/>
</dbReference>
<dbReference type="InterPro" id="IPR006145">
    <property type="entry name" value="PsdUridine_synth_RsuA/RluA"/>
</dbReference>
<evidence type="ECO:0000256" key="7">
    <source>
        <dbReference type="RuleBase" id="RU003887"/>
    </source>
</evidence>
<evidence type="ECO:0000256" key="1">
    <source>
        <dbReference type="ARBA" id="ARBA00008348"/>
    </source>
</evidence>
<protein>
    <recommendedName>
        <fullName evidence="7">Pseudouridine synthase</fullName>
        <ecNumber evidence="7">5.4.99.-</ecNumber>
    </recommendedName>
</protein>
<dbReference type="SUPFAM" id="SSF55120">
    <property type="entry name" value="Pseudouridine synthase"/>
    <property type="match status" value="1"/>
</dbReference>
<evidence type="ECO:0000259" key="8">
    <source>
        <dbReference type="SMART" id="SM00363"/>
    </source>
</evidence>
<dbReference type="Pfam" id="PF00849">
    <property type="entry name" value="PseudoU_synth_2"/>
    <property type="match status" value="1"/>
</dbReference>
<dbReference type="Gene3D" id="3.10.290.10">
    <property type="entry name" value="RNA-binding S4 domain"/>
    <property type="match status" value="1"/>
</dbReference>
<gene>
    <name evidence="9" type="ORF">MU846_13285</name>
</gene>
<dbReference type="InterPro" id="IPR002942">
    <property type="entry name" value="S4_RNA-bd"/>
</dbReference>
<dbReference type="InterPro" id="IPR050343">
    <property type="entry name" value="RsuA_PseudoU_synthase"/>
</dbReference>
<keyword evidence="10" id="KW-1185">Reference proteome</keyword>
<dbReference type="EC" id="5.4.99.-" evidence="7"/>
<dbReference type="NCBIfam" id="TIGR00093">
    <property type="entry name" value="pseudouridine synthase"/>
    <property type="match status" value="1"/>
</dbReference>
<dbReference type="Proteomes" id="UP001165524">
    <property type="component" value="Unassembled WGS sequence"/>
</dbReference>
<comment type="function">
    <text evidence="5">Responsible for synthesis of pseudouridine from uracil-516 in 16S ribosomal RNA.</text>
</comment>
<sequence length="231" mass="25376">MRLDYFLAHSAGLTRKQAKQLISRGAVTVDGLTRPKAGDIIAGHTVRLDGEILQLPGERYLMLHKPPGVVCSTADPRHRSVLALLPRAEQHSLRIVGRLDIDTTGLLLLTTDGPWLHRITSPRSHCPKRYRATLAEPLDDTALQQLREGVLLRDDPTPTRPALAERLAPNVLSLTITEGRYHQVKRMVAATGNRVLALHREAIGTVSLDPALAAGEFRQLDAQEIISLSTV</sequence>
<dbReference type="InterPro" id="IPR018496">
    <property type="entry name" value="PsdUridine_synth_RsuA/RluB_CS"/>
</dbReference>